<comment type="caution">
    <text evidence="4">The sequence shown here is derived from an EMBL/GenBank/DDBJ whole genome shotgun (WGS) entry which is preliminary data.</text>
</comment>
<dbReference type="InterPro" id="IPR015422">
    <property type="entry name" value="PyrdxlP-dep_Trfase_small"/>
</dbReference>
<dbReference type="InterPro" id="IPR049704">
    <property type="entry name" value="Aminotrans_3_PPA_site"/>
</dbReference>
<dbReference type="InterPro" id="IPR005814">
    <property type="entry name" value="Aminotrans_3"/>
</dbReference>
<keyword evidence="2 3" id="KW-0663">Pyridoxal phosphate</keyword>
<dbReference type="GO" id="GO:0008483">
    <property type="term" value="F:transaminase activity"/>
    <property type="evidence" value="ECO:0007669"/>
    <property type="project" value="UniProtKB-KW"/>
</dbReference>
<dbReference type="PANTHER" id="PTHR43713">
    <property type="entry name" value="GLUTAMATE-1-SEMIALDEHYDE 2,1-AMINOMUTASE"/>
    <property type="match status" value="1"/>
</dbReference>
<evidence type="ECO:0000256" key="1">
    <source>
        <dbReference type="ARBA" id="ARBA00001933"/>
    </source>
</evidence>
<dbReference type="InterPro" id="IPR015421">
    <property type="entry name" value="PyrdxlP-dep_Trfase_major"/>
</dbReference>
<name>A0A559IVQ4_9BACL</name>
<dbReference type="PANTHER" id="PTHR43713:SF3">
    <property type="entry name" value="GLUTAMATE-1-SEMIALDEHYDE 2,1-AMINOMUTASE 1, CHLOROPLASTIC-RELATED"/>
    <property type="match status" value="1"/>
</dbReference>
<organism evidence="4 5">
    <name type="scientific">Paenibacillus agilis</name>
    <dbReference type="NCBI Taxonomy" id="3020863"/>
    <lineage>
        <taxon>Bacteria</taxon>
        <taxon>Bacillati</taxon>
        <taxon>Bacillota</taxon>
        <taxon>Bacilli</taxon>
        <taxon>Bacillales</taxon>
        <taxon>Paenibacillaceae</taxon>
        <taxon>Paenibacillus</taxon>
    </lineage>
</organism>
<evidence type="ECO:0000256" key="3">
    <source>
        <dbReference type="RuleBase" id="RU003560"/>
    </source>
</evidence>
<comment type="cofactor">
    <cofactor evidence="1">
        <name>pyridoxal 5'-phosphate</name>
        <dbReference type="ChEBI" id="CHEBI:597326"/>
    </cofactor>
</comment>
<keyword evidence="5" id="KW-1185">Reference proteome</keyword>
<sequence>MALSNMQLYNQRVKAKLPGGVHYNFHMPWEETPIHFVKARNSRLWDMNGNEYLDFYARFGSLIIGHGNEEYSESLKEMIDRVLSVSHCDLDAEALELISKYVPSAEMIRFGVSGTEIVQNALRLARAWTGKNRFVRFEGHYHGNADNIMGGKVQKKGDAPIPTEYFGDLKGTAGRAKDVLESQSYLVPWNDAEVLEELLLKNGDEIAAIIMEPVCVNGGGVMPAEGYLKKVRQLCDDHNVVLIFDEIITGVRMGLGGAQTYFDVKPDLTTLGKAIAGGGVPVAALVGRKEIMQLLVDKKVIHAGTFNGYPLGTAAVKATLEILSRNNGEALTSMNNNMLHIHELMKAEAAAVGLPFVIQGPTACASYHCCNEVLKNTSDYTFDIMSLDIMLHTSLAKHGILVSTISRLYPNISLSTEDISFLRERIGKAFVETKEIFDEVFESIN</sequence>
<accession>A0A559IVQ4</accession>
<dbReference type="SUPFAM" id="SSF53383">
    <property type="entry name" value="PLP-dependent transferases"/>
    <property type="match status" value="1"/>
</dbReference>
<dbReference type="Gene3D" id="3.90.1150.10">
    <property type="entry name" value="Aspartate Aminotransferase, domain 1"/>
    <property type="match status" value="1"/>
</dbReference>
<evidence type="ECO:0000256" key="2">
    <source>
        <dbReference type="ARBA" id="ARBA00022898"/>
    </source>
</evidence>
<reference evidence="4 5" key="1">
    <citation type="submission" date="2019-07" db="EMBL/GenBank/DDBJ databases">
        <authorList>
            <person name="Kim J."/>
        </authorList>
    </citation>
    <scope>NUCLEOTIDE SEQUENCE [LARGE SCALE GENOMIC DNA]</scope>
    <source>
        <strain evidence="4 5">N4</strain>
    </source>
</reference>
<proteinExistence type="inferred from homology"/>
<protein>
    <submittedName>
        <fullName evidence="4">Aminotransferase class III-fold pyridoxal phosphate-dependent enzyme</fullName>
    </submittedName>
</protein>
<evidence type="ECO:0000313" key="5">
    <source>
        <dbReference type="Proteomes" id="UP000318102"/>
    </source>
</evidence>
<dbReference type="AlphaFoldDB" id="A0A559IVQ4"/>
<gene>
    <name evidence="4" type="ORF">FPZ44_00525</name>
</gene>
<dbReference type="InterPro" id="IPR015424">
    <property type="entry name" value="PyrdxlP-dep_Trfase"/>
</dbReference>
<dbReference type="Pfam" id="PF00202">
    <property type="entry name" value="Aminotran_3"/>
    <property type="match status" value="1"/>
</dbReference>
<dbReference type="OrthoDB" id="9807885at2"/>
<dbReference type="RefSeq" id="WP_144986398.1">
    <property type="nucleotide sequence ID" value="NZ_VNJK01000001.1"/>
</dbReference>
<evidence type="ECO:0000313" key="4">
    <source>
        <dbReference type="EMBL" id="TVX91671.1"/>
    </source>
</evidence>
<dbReference type="PROSITE" id="PS00600">
    <property type="entry name" value="AA_TRANSFER_CLASS_3"/>
    <property type="match status" value="1"/>
</dbReference>
<keyword evidence="4" id="KW-0808">Transferase</keyword>
<dbReference type="Proteomes" id="UP000318102">
    <property type="component" value="Unassembled WGS sequence"/>
</dbReference>
<dbReference type="GO" id="GO:0030170">
    <property type="term" value="F:pyridoxal phosphate binding"/>
    <property type="evidence" value="ECO:0007669"/>
    <property type="project" value="InterPro"/>
</dbReference>
<dbReference type="CDD" id="cd00610">
    <property type="entry name" value="OAT_like"/>
    <property type="match status" value="1"/>
</dbReference>
<dbReference type="EMBL" id="VNJK01000001">
    <property type="protein sequence ID" value="TVX91671.1"/>
    <property type="molecule type" value="Genomic_DNA"/>
</dbReference>
<comment type="similarity">
    <text evidence="3">Belongs to the class-III pyridoxal-phosphate-dependent aminotransferase family.</text>
</comment>
<keyword evidence="4" id="KW-0032">Aminotransferase</keyword>
<dbReference type="Gene3D" id="3.40.640.10">
    <property type="entry name" value="Type I PLP-dependent aspartate aminotransferase-like (Major domain)"/>
    <property type="match status" value="1"/>
</dbReference>